<dbReference type="InterPro" id="IPR036005">
    <property type="entry name" value="Creatinase/aminopeptidase-like"/>
</dbReference>
<sequence length="222" mass="24772">MGCVQAEQERNGTRFDPAVMLETRERTRAAMDAVAAAIRPGMTEEEAVALMRRTLKDADMLRGWHGIHVRFGRNTLLNFGERSEPGMVLGENDIFFIDIGPVWRGHEGDAGATFVVGNDAAMHQAARDVKAVFEATRARWRDEGLSGASLYRFAQAEAARLGWVLNLDMPGHRLSDFPHAVKHDGALIDTDYAPGDGLWVLEIQIRHPDRPFSAFYEDLLLK</sequence>
<dbReference type="Pfam" id="PF00557">
    <property type="entry name" value="Peptidase_M24"/>
    <property type="match status" value="1"/>
</dbReference>
<evidence type="ECO:0000313" key="3">
    <source>
        <dbReference type="Proteomes" id="UP001139451"/>
    </source>
</evidence>
<gene>
    <name evidence="2" type="ORF">M9978_05455</name>
</gene>
<keyword evidence="2" id="KW-0378">Hydrolase</keyword>
<organism evidence="2 3">
    <name type="scientific">Sphingomonas tagetis</name>
    <dbReference type="NCBI Taxonomy" id="2949092"/>
    <lineage>
        <taxon>Bacteria</taxon>
        <taxon>Pseudomonadati</taxon>
        <taxon>Pseudomonadota</taxon>
        <taxon>Alphaproteobacteria</taxon>
        <taxon>Sphingomonadales</taxon>
        <taxon>Sphingomonadaceae</taxon>
        <taxon>Sphingomonas</taxon>
    </lineage>
</organism>
<dbReference type="AlphaFoldDB" id="A0A9X2HM61"/>
<dbReference type="Gene3D" id="3.90.230.10">
    <property type="entry name" value="Creatinase/methionine aminopeptidase superfamily"/>
    <property type="match status" value="1"/>
</dbReference>
<proteinExistence type="predicted"/>
<dbReference type="Proteomes" id="UP001139451">
    <property type="component" value="Unassembled WGS sequence"/>
</dbReference>
<accession>A0A9X2HM61</accession>
<reference evidence="2" key="1">
    <citation type="submission" date="2022-05" db="EMBL/GenBank/DDBJ databases">
        <title>Sphingomonas sp. strain MG17 Genome sequencing and assembly.</title>
        <authorList>
            <person name="Kim I."/>
        </authorList>
    </citation>
    <scope>NUCLEOTIDE SEQUENCE</scope>
    <source>
        <strain evidence="2">MG17</strain>
    </source>
</reference>
<protein>
    <submittedName>
        <fullName evidence="2">Aminopeptidase P family protein</fullName>
    </submittedName>
</protein>
<dbReference type="InterPro" id="IPR000994">
    <property type="entry name" value="Pept_M24"/>
</dbReference>
<name>A0A9X2HM61_9SPHN</name>
<keyword evidence="2" id="KW-0645">Protease</keyword>
<keyword evidence="3" id="KW-1185">Reference proteome</keyword>
<evidence type="ECO:0000259" key="1">
    <source>
        <dbReference type="Pfam" id="PF00557"/>
    </source>
</evidence>
<dbReference type="SUPFAM" id="SSF55920">
    <property type="entry name" value="Creatinase/aminopeptidase"/>
    <property type="match status" value="1"/>
</dbReference>
<dbReference type="EMBL" id="JAMLDX010000003">
    <property type="protein sequence ID" value="MCP3729873.1"/>
    <property type="molecule type" value="Genomic_DNA"/>
</dbReference>
<dbReference type="GO" id="GO:0004177">
    <property type="term" value="F:aminopeptidase activity"/>
    <property type="evidence" value="ECO:0007669"/>
    <property type="project" value="UniProtKB-KW"/>
</dbReference>
<comment type="caution">
    <text evidence="2">The sequence shown here is derived from an EMBL/GenBank/DDBJ whole genome shotgun (WGS) entry which is preliminary data.</text>
</comment>
<dbReference type="RefSeq" id="WP_254291969.1">
    <property type="nucleotide sequence ID" value="NZ_JAMLDX010000003.1"/>
</dbReference>
<feature type="domain" description="Peptidase M24" evidence="1">
    <location>
        <begin position="20"/>
        <end position="183"/>
    </location>
</feature>
<evidence type="ECO:0000313" key="2">
    <source>
        <dbReference type="EMBL" id="MCP3729873.1"/>
    </source>
</evidence>
<keyword evidence="2" id="KW-0031">Aminopeptidase</keyword>